<dbReference type="KEGG" id="des:DSOUD_3516"/>
<name>A0A0M4DCH9_9BACT</name>
<accession>A0A0M4DCH9</accession>
<evidence type="ECO:0000313" key="1">
    <source>
        <dbReference type="EMBL" id="ALC18230.1"/>
    </source>
</evidence>
<dbReference type="OrthoDB" id="5396725at2"/>
<proteinExistence type="predicted"/>
<gene>
    <name evidence="1" type="ORF">DSOUD_3516</name>
</gene>
<dbReference type="Proteomes" id="UP000057158">
    <property type="component" value="Chromosome"/>
</dbReference>
<dbReference type="RefSeq" id="WP_053552162.1">
    <property type="nucleotide sequence ID" value="NZ_CP010802.1"/>
</dbReference>
<dbReference type="AlphaFoldDB" id="A0A0M4DCH9"/>
<dbReference type="EMBL" id="CP010802">
    <property type="protein sequence ID" value="ALC18230.1"/>
    <property type="molecule type" value="Genomic_DNA"/>
</dbReference>
<organism evidence="1 2">
    <name type="scientific">Desulfuromonas soudanensis</name>
    <dbReference type="NCBI Taxonomy" id="1603606"/>
    <lineage>
        <taxon>Bacteria</taxon>
        <taxon>Pseudomonadati</taxon>
        <taxon>Thermodesulfobacteriota</taxon>
        <taxon>Desulfuromonadia</taxon>
        <taxon>Desulfuromonadales</taxon>
        <taxon>Desulfuromonadaceae</taxon>
        <taxon>Desulfuromonas</taxon>
    </lineage>
</organism>
<dbReference type="PATRIC" id="fig|1603606.3.peg.3790"/>
<reference evidence="1 2" key="1">
    <citation type="submission" date="2015-07" db="EMBL/GenBank/DDBJ databases">
        <title>Isolation and Genomic Characterization of a Novel Halophilic Metal-Reducing Deltaproteobacterium from the Deep Subsurface.</title>
        <authorList>
            <person name="Badalamenti J.P."/>
            <person name="Summers Z.M."/>
            <person name="Gralnick J.A."/>
            <person name="Bond D.R."/>
        </authorList>
    </citation>
    <scope>NUCLEOTIDE SEQUENCE [LARGE SCALE GENOMIC DNA]</scope>
    <source>
        <strain evidence="1 2">WTL</strain>
    </source>
</reference>
<protein>
    <submittedName>
        <fullName evidence="1">Uncharacterized protein</fullName>
    </submittedName>
</protein>
<evidence type="ECO:0000313" key="2">
    <source>
        <dbReference type="Proteomes" id="UP000057158"/>
    </source>
</evidence>
<sequence>MTGSDILRQIKEERNPRLCFIKWWRKEQDFLNFEEIDEFIQKTGPDEEFEGYELLDMEQVWAFLKERELGNIHRETRTSGREVIVWDRPDKSQECPYNPASLMTILNVESRGTVID</sequence>
<keyword evidence="2" id="KW-1185">Reference proteome</keyword>